<dbReference type="Proteomes" id="UP000323119">
    <property type="component" value="Unassembled WGS sequence"/>
</dbReference>
<dbReference type="PROSITE" id="PS51257">
    <property type="entry name" value="PROKAR_LIPOPROTEIN"/>
    <property type="match status" value="1"/>
</dbReference>
<dbReference type="Gene3D" id="2.70.98.10">
    <property type="match status" value="1"/>
</dbReference>
<keyword evidence="3" id="KW-0106">Calcium</keyword>
<dbReference type="InterPro" id="IPR013785">
    <property type="entry name" value="Aldolase_TIM"/>
</dbReference>
<dbReference type="InterPro" id="IPR029486">
    <property type="entry name" value="GH97_N"/>
</dbReference>
<feature type="chain" id="PRO_5040299142" evidence="4">
    <location>
        <begin position="20"/>
        <end position="352"/>
    </location>
</feature>
<name>A0A9P3ZGA4_9BACT</name>
<gene>
    <name evidence="7" type="ORF">F2S36_14615</name>
</gene>
<comment type="caution">
    <text evidence="7">The sequence shown here is derived from an EMBL/GenBank/DDBJ whole genome shotgun (WGS) entry which is preliminary data.</text>
</comment>
<comment type="subunit">
    <text evidence="2">Monomer.</text>
</comment>
<sequence length="352" mass="38982">MKIPNPHAAFMAFACALFAACSPQQPFITSPDGRIAVSVEADAGAGVTYAVTVDDKPLILPSAMGLAACGTSLQGATITGVWHSSHDGLWTAPWGENKRHRNHYNEMSVAVRKPDKSMAFTLRFRAFDDGIAFRYELAQPDSLAVTDELTEFRFADEGHTMSWSIPGNFETYELQYREQPVARITDANTPFTFRTGDGIFGAVHEAALYDWPEMVLRRDSAGVLKAALAPLPDGVKAYIPGRFTTPWRTIQIADRAVGLINSSLVLNLNEPSKIEDTSWIVPQKYVGVWWGMHLGTQVWTMGPRHGATTRNAIRHIDFAAENGIQGVLFEGWNKGWENWGGNQQFDYLEPYA</sequence>
<dbReference type="GO" id="GO:0016787">
    <property type="term" value="F:hydrolase activity"/>
    <property type="evidence" value="ECO:0007669"/>
    <property type="project" value="UniProtKB-KW"/>
</dbReference>
<dbReference type="InterPro" id="IPR014718">
    <property type="entry name" value="GH-type_carb-bd"/>
</dbReference>
<evidence type="ECO:0000256" key="4">
    <source>
        <dbReference type="SAM" id="SignalP"/>
    </source>
</evidence>
<dbReference type="Pfam" id="PF14508">
    <property type="entry name" value="GH97_N"/>
    <property type="match status" value="1"/>
</dbReference>
<feature type="signal peptide" evidence="4">
    <location>
        <begin position="1"/>
        <end position="19"/>
    </location>
</feature>
<dbReference type="EMBL" id="VVUY01000022">
    <property type="protein sequence ID" value="KAA2556965.1"/>
    <property type="molecule type" value="Genomic_DNA"/>
</dbReference>
<comment type="cofactor">
    <cofactor evidence="1">
        <name>Ca(2+)</name>
        <dbReference type="ChEBI" id="CHEBI:29108"/>
    </cofactor>
</comment>
<evidence type="ECO:0000313" key="8">
    <source>
        <dbReference type="Proteomes" id="UP000323119"/>
    </source>
</evidence>
<evidence type="ECO:0000259" key="6">
    <source>
        <dbReference type="Pfam" id="PF14508"/>
    </source>
</evidence>
<dbReference type="AlphaFoldDB" id="A0A9P3ZGA4"/>
<feature type="domain" description="Glycosyl-hydrolase 97 catalytic" evidence="5">
    <location>
        <begin position="289"/>
        <end position="351"/>
    </location>
</feature>
<keyword evidence="4" id="KW-0732">Signal</keyword>
<evidence type="ECO:0000259" key="5">
    <source>
        <dbReference type="Pfam" id="PF10566"/>
    </source>
</evidence>
<dbReference type="InterPro" id="IPR052720">
    <property type="entry name" value="Glycosyl_hydrolase_97"/>
</dbReference>
<evidence type="ECO:0000256" key="2">
    <source>
        <dbReference type="ARBA" id="ARBA00011245"/>
    </source>
</evidence>
<evidence type="ECO:0000256" key="3">
    <source>
        <dbReference type="ARBA" id="ARBA00022837"/>
    </source>
</evidence>
<reference evidence="7 8" key="1">
    <citation type="journal article" date="2019" name="Nat. Med.">
        <title>A library of human gut bacterial isolates paired with longitudinal multiomics data enables mechanistic microbiome research.</title>
        <authorList>
            <person name="Poyet M."/>
            <person name="Groussin M."/>
            <person name="Gibbons S.M."/>
            <person name="Avila-Pacheco J."/>
            <person name="Jiang X."/>
            <person name="Kearney S.M."/>
            <person name="Perrotta A.R."/>
            <person name="Berdy B."/>
            <person name="Zhao S."/>
            <person name="Lieberman T.D."/>
            <person name="Swanson P.K."/>
            <person name="Smith M."/>
            <person name="Roesemann S."/>
            <person name="Alexander J.E."/>
            <person name="Rich S.A."/>
            <person name="Livny J."/>
            <person name="Vlamakis H."/>
            <person name="Clish C."/>
            <person name="Bullock K."/>
            <person name="Deik A."/>
            <person name="Scott J."/>
            <person name="Pierce K.A."/>
            <person name="Xavier R.J."/>
            <person name="Alm E.J."/>
        </authorList>
    </citation>
    <scope>NUCLEOTIDE SEQUENCE [LARGE SCALE GENOMIC DNA]</scope>
    <source>
        <strain evidence="7 8">BIOML-A204</strain>
    </source>
</reference>
<proteinExistence type="predicted"/>
<feature type="non-terminal residue" evidence="7">
    <location>
        <position position="352"/>
    </location>
</feature>
<accession>A0A9P3ZGA4</accession>
<protein>
    <submittedName>
        <fullName evidence="7">Glycoside hydrolase family 97 protein</fullName>
    </submittedName>
</protein>
<feature type="domain" description="Glycosyl-hydrolase 97 N-terminal" evidence="6">
    <location>
        <begin position="28"/>
        <end position="271"/>
    </location>
</feature>
<dbReference type="GO" id="GO:0030246">
    <property type="term" value="F:carbohydrate binding"/>
    <property type="evidence" value="ECO:0007669"/>
    <property type="project" value="InterPro"/>
</dbReference>
<evidence type="ECO:0000256" key="1">
    <source>
        <dbReference type="ARBA" id="ARBA00001913"/>
    </source>
</evidence>
<organism evidence="7 8">
    <name type="scientific">Alistipes onderdonkii</name>
    <dbReference type="NCBI Taxonomy" id="328813"/>
    <lineage>
        <taxon>Bacteria</taxon>
        <taxon>Pseudomonadati</taxon>
        <taxon>Bacteroidota</taxon>
        <taxon>Bacteroidia</taxon>
        <taxon>Bacteroidales</taxon>
        <taxon>Rikenellaceae</taxon>
        <taxon>Alistipes</taxon>
    </lineage>
</organism>
<evidence type="ECO:0000313" key="7">
    <source>
        <dbReference type="EMBL" id="KAA2556965.1"/>
    </source>
</evidence>
<dbReference type="PANTHER" id="PTHR35803">
    <property type="entry name" value="GLUCAN 1,4-ALPHA-GLUCOSIDASE SUSB-RELATED"/>
    <property type="match status" value="1"/>
</dbReference>
<dbReference type="Gene3D" id="3.20.20.70">
    <property type="entry name" value="Aldolase class I"/>
    <property type="match status" value="1"/>
</dbReference>
<keyword evidence="7" id="KW-0378">Hydrolase</keyword>
<dbReference type="Pfam" id="PF10566">
    <property type="entry name" value="Glyco_hydro_97"/>
    <property type="match status" value="1"/>
</dbReference>
<dbReference type="InterPro" id="IPR019563">
    <property type="entry name" value="GH97_catalytic"/>
</dbReference>
<dbReference type="PANTHER" id="PTHR35803:SF1">
    <property type="entry name" value="GLUCAN 1,4-ALPHA-GLUCOSIDASE SUSB"/>
    <property type="match status" value="1"/>
</dbReference>